<organism evidence="2 3">
    <name type="scientific">Eisenbergiella massiliensis</name>
    <dbReference type="NCBI Taxonomy" id="1720294"/>
    <lineage>
        <taxon>Bacteria</taxon>
        <taxon>Bacillati</taxon>
        <taxon>Bacillota</taxon>
        <taxon>Clostridia</taxon>
        <taxon>Lachnospirales</taxon>
        <taxon>Lachnospiraceae</taxon>
        <taxon>Eisenbergiella</taxon>
    </lineage>
</organism>
<dbReference type="EMBL" id="QVLV01000005">
    <property type="protein sequence ID" value="RGE61775.1"/>
    <property type="molecule type" value="Genomic_DNA"/>
</dbReference>
<evidence type="ECO:0000313" key="2">
    <source>
        <dbReference type="EMBL" id="RGE61775.1"/>
    </source>
</evidence>
<dbReference type="Gene3D" id="3.40.50.300">
    <property type="entry name" value="P-loop containing nucleotide triphosphate hydrolases"/>
    <property type="match status" value="1"/>
</dbReference>
<dbReference type="InterPro" id="IPR027417">
    <property type="entry name" value="P-loop_NTPase"/>
</dbReference>
<dbReference type="AlphaFoldDB" id="A0A3E3I6X7"/>
<evidence type="ECO:0000256" key="1">
    <source>
        <dbReference type="SAM" id="Coils"/>
    </source>
</evidence>
<protein>
    <submittedName>
        <fullName evidence="2">AAA family ATPase</fullName>
    </submittedName>
</protein>
<proteinExistence type="predicted"/>
<reference evidence="2" key="1">
    <citation type="submission" date="2018-08" db="EMBL/GenBank/DDBJ databases">
        <title>A genome reference for cultivated species of the human gut microbiota.</title>
        <authorList>
            <person name="Zou Y."/>
            <person name="Xue W."/>
            <person name="Luo G."/>
        </authorList>
    </citation>
    <scope>NUCLEOTIDE SEQUENCE [LARGE SCALE GENOMIC DNA]</scope>
    <source>
        <strain evidence="2">TF05-5AC</strain>
    </source>
</reference>
<dbReference type="Proteomes" id="UP000260812">
    <property type="component" value="Unassembled WGS sequence"/>
</dbReference>
<name>A0A3E3I6X7_9FIRM</name>
<keyword evidence="1" id="KW-0175">Coiled coil</keyword>
<dbReference type="GeneID" id="97987110"/>
<feature type="coiled-coil region" evidence="1">
    <location>
        <begin position="340"/>
        <end position="435"/>
    </location>
</feature>
<dbReference type="RefSeq" id="WP_117544369.1">
    <property type="nucleotide sequence ID" value="NZ_JBKUNB010000014.1"/>
</dbReference>
<accession>A0A3E3I6X7</accession>
<sequence length="819" mass="95142">MYQYYLGAFGNKSFIRPQYEIMLDGSLREVGDNRWTEFPNGGTVSLSNSYEGATDDIRNRLLRFRIDFKSSFHPNFDQFNNNSNKYQISLNDVDDFDREEVIEIIDIDYPINEFLNDNTKRLIRIKHKPNKLILLKYAQDCYGPFEFMISDIEDSYGDEAIYTLKIFVNSGIINRYRMFDLESIIMDGNYSIRRTDKMQFIYKMEKLHEIEPTEQIDYIDNEELADFFKDLLDKSEGIENLAELREQFMQIADSFSERGQLSDFRVKKICELLQMSVELSDYKLRLMEEYFRNNPNSVADKEEYLRTHSELLDEIARQDVQYDAKIQAITIELHEVEAKRDAIVREIEDGQSRLNEQQKELEKLGEQAIAQKQQDLENLLAAKKKELSDTETAIAKAKSERDQMESDRDTWKRACESAQDDYKKATNNLNAMIVEWAANNRNTEIVKLLVSQLEMPDEIETKEEKVIEIANLSDDLSAEQVVSILLKKMNEAGRNINKDDAYNYLISVFQNYITVFAGEPGTGKTSLCKLLAKSLGLYDNRFAEILVERGWTSSKDLIGYYNPLTKEIEETQPAFSNCMKQLTRENRENAVKAPYFVLLDEANLSPIEYYWSHFNYFADDPNKQRITYSDGTVYSFGSELRFLATINYDQTTADLSPRFLDRAWVISMGAVPIDAIVSSLTNDTMVSNGDEVISLEVLYRLFDWKNVKDKKMNQITKTRLDRIIDKMKEGNHIISPRSIHAITHYYLVAEGYMSSKEVALDFAISQKILPCINGNGKQYGEFLKDLMNICKENQLNKSANIIAKIIERSEHEFYGFFNL</sequence>
<dbReference type="SUPFAM" id="SSF52540">
    <property type="entry name" value="P-loop containing nucleoside triphosphate hydrolases"/>
    <property type="match status" value="1"/>
</dbReference>
<comment type="caution">
    <text evidence="2">The sequence shown here is derived from an EMBL/GenBank/DDBJ whole genome shotgun (WGS) entry which is preliminary data.</text>
</comment>
<evidence type="ECO:0000313" key="3">
    <source>
        <dbReference type="Proteomes" id="UP000260812"/>
    </source>
</evidence>
<gene>
    <name evidence="2" type="ORF">DXC51_09515</name>
</gene>
<keyword evidence="3" id="KW-1185">Reference proteome</keyword>